<dbReference type="GO" id="GO:0006364">
    <property type="term" value="P:rRNA processing"/>
    <property type="evidence" value="ECO:0007669"/>
    <property type="project" value="UniProtKB-KW"/>
</dbReference>
<dbReference type="InterPro" id="IPR047008">
    <property type="entry name" value="XRN1_SH3_sf"/>
</dbReference>
<dbReference type="InterPro" id="IPR016494">
    <property type="entry name" value="5_3_exoribonuclease_1"/>
</dbReference>
<dbReference type="Gene3D" id="1.25.40.1050">
    <property type="match status" value="1"/>
</dbReference>
<dbReference type="FunFam" id="3.40.50.12390:FF:000004">
    <property type="entry name" value="5'-3' exoribonuclease 1"/>
    <property type="match status" value="1"/>
</dbReference>
<feature type="domain" description="Xrn1 N-terminal" evidence="14">
    <location>
        <begin position="1"/>
        <end position="227"/>
    </location>
</feature>
<comment type="subcellular location">
    <subcellularLocation>
        <location evidence="12">Cytoplasm</location>
    </subcellularLocation>
    <subcellularLocation>
        <location evidence="1">Nucleus</location>
    </subcellularLocation>
</comment>
<dbReference type="PIRSF" id="PIRSF006743">
    <property type="entry name" value="Exonuclease_Xnr1"/>
    <property type="match status" value="1"/>
</dbReference>
<keyword evidence="7 12" id="KW-0378">Hydrolase</keyword>
<dbReference type="OrthoDB" id="372487at2759"/>
<dbReference type="GO" id="GO:0006397">
    <property type="term" value="P:mRNA processing"/>
    <property type="evidence" value="ECO:0007669"/>
    <property type="project" value="UniProtKB-KW"/>
</dbReference>
<dbReference type="Pfam" id="PF03159">
    <property type="entry name" value="XRN_N"/>
    <property type="match status" value="1"/>
</dbReference>
<proteinExistence type="inferred from homology"/>
<dbReference type="InterPro" id="IPR014722">
    <property type="entry name" value="Rib_uL2_dom2"/>
</dbReference>
<dbReference type="GO" id="GO:0006353">
    <property type="term" value="P:DNA-templated transcription termination"/>
    <property type="evidence" value="ECO:0007669"/>
    <property type="project" value="UniProtKB-KW"/>
</dbReference>
<dbReference type="Gene3D" id="2.30.30.30">
    <property type="match status" value="1"/>
</dbReference>
<keyword evidence="10" id="KW-0804">Transcription</keyword>
<feature type="region of interest" description="Disordered" evidence="13">
    <location>
        <begin position="1280"/>
        <end position="1350"/>
    </location>
</feature>
<feature type="compositionally biased region" description="Low complexity" evidence="13">
    <location>
        <begin position="1503"/>
        <end position="1533"/>
    </location>
</feature>
<evidence type="ECO:0000256" key="4">
    <source>
        <dbReference type="ARBA" id="ARBA00022552"/>
    </source>
</evidence>
<dbReference type="Proteomes" id="UP000827284">
    <property type="component" value="Unassembled WGS sequence"/>
</dbReference>
<feature type="compositionally biased region" description="Polar residues" evidence="13">
    <location>
        <begin position="1310"/>
        <end position="1325"/>
    </location>
</feature>
<dbReference type="PANTHER" id="PTHR12341">
    <property type="entry name" value="5'-&gt;3' EXORIBONUCLEASE"/>
    <property type="match status" value="1"/>
</dbReference>
<evidence type="ECO:0000259" key="15">
    <source>
        <dbReference type="Pfam" id="PF17846"/>
    </source>
</evidence>
<evidence type="ECO:0000259" key="17">
    <source>
        <dbReference type="Pfam" id="PF18332"/>
    </source>
</evidence>
<feature type="compositionally biased region" description="Low complexity" evidence="13">
    <location>
        <begin position="1420"/>
        <end position="1440"/>
    </location>
</feature>
<keyword evidence="8 12" id="KW-0269">Exonuclease</keyword>
<protein>
    <recommendedName>
        <fullName evidence="12">5'-3' exoribonuclease 1</fullName>
        <ecNumber evidence="12">3.1.13.-</ecNumber>
    </recommendedName>
</protein>
<keyword evidence="4" id="KW-0698">rRNA processing</keyword>
<feature type="domain" description="5'-3' exoribonuclease 1 SH3-like" evidence="16">
    <location>
        <begin position="1165"/>
        <end position="1231"/>
    </location>
</feature>
<dbReference type="Pfam" id="PF18332">
    <property type="entry name" value="XRN1_D1"/>
    <property type="match status" value="1"/>
</dbReference>
<dbReference type="InterPro" id="IPR041412">
    <property type="entry name" value="Xrn1_helical"/>
</dbReference>
<dbReference type="FunFam" id="3.40.50.12390:FF:000005">
    <property type="entry name" value="5'-3' exoribonuclease 2"/>
    <property type="match status" value="1"/>
</dbReference>
<dbReference type="CDD" id="cd18673">
    <property type="entry name" value="PIN_XRN1-2-like"/>
    <property type="match status" value="1"/>
</dbReference>
<evidence type="ECO:0000313" key="19">
    <source>
        <dbReference type="EMBL" id="GJJ68287.1"/>
    </source>
</evidence>
<sequence>MGVPKFFRWMGERYPLCSQLITENAIPEFDNLYLDMNGIIHNCSLPNDTDAHFRLSEDKIFLAIFNYIDHLFLKIRPQKVFFMAVDGVAPRAKMNQQRSRRFRTAKDAEDAKKKAIAKGEELPETEQFDRNCITPGTPFMKRLSAQLEYFISKKVTEDANWRNVKVVLSGHEVPGEGEHKIMEYIRLSKAQEDYNPNTRHCLYGLDADLIMLGLLSHEPHFALLREEVTFGKTNKKKGSIDTQNFFLMHLSLLREYLDLEFNTLEETLPFPYDLERVIDDFVLMCLFVGNDFLPHLPNLHIAEGALSLLFKIYKDLLPKLGGYFQDSGVLDPKRVEAMFHELAEVVEHEAFESECDDLKYIGGKMAELIIVPSSGQNRNGRPRQGMRMGKPIESANEQVMTRRQKDLYDQIKEFVLERRDVLHFPPTLNSTDRNFVKRITSAIEVRHGTETAPDGEKHLFIEFDEEEDEEDIESQEARARVLRKFDQAEVIEDVIENEKLRNEKAKNVYEDRLQQWKARYYSEKPELETPAEIRQMVFKYIEGLQWVLHYYYKGVASWGWFYPYHYAPKISDLVNLEEFHLPFELGTPFKPYEQLMGVLPEASKQHIPRAYWDLIIKETSPIKDFYPNDFELDMNGKKQDWEAIVKIPFIDQDRLLKAMKSQEHLLSEEEVERNTTGESAVFTRDDSLTETYESPLPAFFPDIKDCKCKRSVFHLPVIEGVSSLRKGLCEGALKGADALFGFPSMHTIKHTGNLGYHGVQVFQAPSRNETMVVNIVNRHEDVKPEALALSKIGKRVYVGWPFLKEGIMSSISDEMFKYEIQMQGKNKVVVKTPHRTNSFDTWRKRVDKIETLYTKRFGVIIGDIEFTAQVLLLKGLRREMNGALVKDFCKPGSEQEFAVQTIVDSVKHPDARTKEEPPRPLNEDFPLESQVFFLGHGHYGCPAQVIAHSDNALALRVGIPSDQKGEPTFGHDIVKQALSSSVYSPAFVVSKKVGISSLILSKLTSSLHVVYRSTDRRVNLGLNLKFEGKKQKVLGYTRKSDSGWEFSQKAVALLQEYKTLFPDFIAGLEKKSRVDLYIAEELYPDGSSTDKIKKIEEWLKKSKVRDFERVDLDAEQLDKDTIAILEEAADRYVETRSGLKHVIVKNLGRHTMLKPSHAATLLPDQTFKLGDRVVFVQDSGTVPIGAKGTVVGLDRLEIEVVFDDRFMSGMDLSGRCSMHRGMTVGPQSILNLSKPQCNMSHTPTPVAAAPRPKPVAILPKPTTKAPEDHKPPGWEILGVAPPAEPQKSKTGGRHVKVNSGGPSASRPVANHQSRPAEQSNVNQSLGFLPRPRPVPQIAVRPGSENNKPGAEDISAILLGLLHKNVPAGESPNAGIASPAHRLPVPVPAPHLPAAGSHTAALLQHLRPAQPRPQQQPRPPQAWQGPNPIQQQHSQQQQQQPRPHHGGHPGQRGGAHRQPRPPQTTGNHGPQGSGSRGGHRGGHVGHQGQPRPTTPADNAAKVNNTSAGGASTQTGSTPASPAAASNNNNNNAGGSDRGNRRKRGAANKGGPKTPAADGATSSKTSAPAPAPAAAPAPSNN</sequence>
<gene>
    <name evidence="19" type="ORF">EMPS_00633</name>
</gene>
<evidence type="ECO:0000256" key="7">
    <source>
        <dbReference type="ARBA" id="ARBA00022801"/>
    </source>
</evidence>
<dbReference type="GO" id="GO:0005737">
    <property type="term" value="C:cytoplasm"/>
    <property type="evidence" value="ECO:0007669"/>
    <property type="project" value="UniProtKB-SubCell"/>
</dbReference>
<evidence type="ECO:0000256" key="9">
    <source>
        <dbReference type="ARBA" id="ARBA00023015"/>
    </source>
</evidence>
<dbReference type="GO" id="GO:0003723">
    <property type="term" value="F:RNA binding"/>
    <property type="evidence" value="ECO:0007669"/>
    <property type="project" value="UniProtKB-KW"/>
</dbReference>
<feature type="domain" description="Exoribonuclease Xrn1 D2/D3" evidence="18">
    <location>
        <begin position="920"/>
        <end position="1137"/>
    </location>
</feature>
<accession>A0A9P3LS17</accession>
<keyword evidence="9" id="KW-0805">Transcription regulation</keyword>
<comment type="similarity">
    <text evidence="2">Belongs to the 5'-3' exonuclease family. XRN2/RAT1 subfamily.</text>
</comment>
<dbReference type="InterPro" id="IPR041385">
    <property type="entry name" value="SH3_12"/>
</dbReference>
<dbReference type="Pfam" id="PF17846">
    <property type="entry name" value="XRN_M"/>
    <property type="match status" value="2"/>
</dbReference>
<evidence type="ECO:0000313" key="20">
    <source>
        <dbReference type="Proteomes" id="UP000827284"/>
    </source>
</evidence>
<evidence type="ECO:0000259" key="16">
    <source>
        <dbReference type="Pfam" id="PF18129"/>
    </source>
</evidence>
<reference evidence="19" key="1">
    <citation type="submission" date="2021-11" db="EMBL/GenBank/DDBJ databases">
        <authorList>
            <person name="Herlambang A."/>
            <person name="Guo Y."/>
            <person name="Takashima Y."/>
            <person name="Nishizawa T."/>
        </authorList>
    </citation>
    <scope>NUCLEOTIDE SEQUENCE</scope>
    <source>
        <strain evidence="19">E1425</strain>
    </source>
</reference>
<keyword evidence="20" id="KW-1185">Reference proteome</keyword>
<evidence type="ECO:0000256" key="13">
    <source>
        <dbReference type="SAM" id="MobiDB-lite"/>
    </source>
</evidence>
<keyword evidence="5" id="KW-0507">mRNA processing</keyword>
<comment type="caution">
    <text evidence="19">The sequence shown here is derived from an EMBL/GenBank/DDBJ whole genome shotgun (WGS) entry which is preliminary data.</text>
</comment>
<evidence type="ECO:0000256" key="1">
    <source>
        <dbReference type="ARBA" id="ARBA00004123"/>
    </source>
</evidence>
<name>A0A9P3LS17_9FUNG</name>
<feature type="domain" description="5'-3' exoribonuclease 1 D1" evidence="17">
    <location>
        <begin position="727"/>
        <end position="915"/>
    </location>
</feature>
<dbReference type="GO" id="GO:0016075">
    <property type="term" value="P:rRNA catabolic process"/>
    <property type="evidence" value="ECO:0007669"/>
    <property type="project" value="TreeGrafter"/>
</dbReference>
<dbReference type="InterPro" id="IPR041106">
    <property type="entry name" value="XRN1_D2_D3"/>
</dbReference>
<dbReference type="Gene3D" id="3.40.50.12390">
    <property type="match status" value="2"/>
</dbReference>
<organism evidence="19 20">
    <name type="scientific">Entomortierella parvispora</name>
    <dbReference type="NCBI Taxonomy" id="205924"/>
    <lineage>
        <taxon>Eukaryota</taxon>
        <taxon>Fungi</taxon>
        <taxon>Fungi incertae sedis</taxon>
        <taxon>Mucoromycota</taxon>
        <taxon>Mortierellomycotina</taxon>
        <taxon>Mortierellomycetes</taxon>
        <taxon>Mortierellales</taxon>
        <taxon>Mortierellaceae</taxon>
        <taxon>Entomortierella</taxon>
    </lineage>
</organism>
<dbReference type="InterPro" id="IPR040992">
    <property type="entry name" value="XRN1_D1"/>
</dbReference>
<dbReference type="PANTHER" id="PTHR12341:SF7">
    <property type="entry name" value="5'-3' EXORIBONUCLEASE 1"/>
    <property type="match status" value="1"/>
</dbReference>
<reference evidence="19" key="2">
    <citation type="journal article" date="2022" name="Microbiol. Resour. Announc.">
        <title>Whole-Genome Sequence of Entomortierella parvispora E1425, a Mucoromycotan Fungus Associated with Burkholderiaceae-Related Endosymbiotic Bacteria.</title>
        <authorList>
            <person name="Herlambang A."/>
            <person name="Guo Y."/>
            <person name="Takashima Y."/>
            <person name="Narisawa K."/>
            <person name="Ohta H."/>
            <person name="Nishizawa T."/>
        </authorList>
    </citation>
    <scope>NUCLEOTIDE SEQUENCE</scope>
    <source>
        <strain evidence="19">E1425</strain>
    </source>
</reference>
<dbReference type="InterPro" id="IPR004859">
    <property type="entry name" value="Xrn1_N"/>
</dbReference>
<dbReference type="GO" id="GO:0000184">
    <property type="term" value="P:nuclear-transcribed mRNA catabolic process, nonsense-mediated decay"/>
    <property type="evidence" value="ECO:0007669"/>
    <property type="project" value="UniProtKB-KW"/>
</dbReference>
<evidence type="ECO:0000256" key="11">
    <source>
        <dbReference type="ARBA" id="ARBA00023242"/>
    </source>
</evidence>
<dbReference type="InterPro" id="IPR027073">
    <property type="entry name" value="5_3_exoribonuclease"/>
</dbReference>
<evidence type="ECO:0000256" key="5">
    <source>
        <dbReference type="ARBA" id="ARBA00022664"/>
    </source>
</evidence>
<evidence type="ECO:0000256" key="8">
    <source>
        <dbReference type="ARBA" id="ARBA00022839"/>
    </source>
</evidence>
<keyword evidence="6 12" id="KW-0540">Nuclease</keyword>
<dbReference type="GO" id="GO:0005634">
    <property type="term" value="C:nucleus"/>
    <property type="evidence" value="ECO:0007669"/>
    <property type="project" value="UniProtKB-SubCell"/>
</dbReference>
<feature type="domain" description="Xrn1 helical" evidence="15">
    <location>
        <begin position="409"/>
        <end position="686"/>
    </location>
</feature>
<feature type="region of interest" description="Disordered" evidence="13">
    <location>
        <begin position="1408"/>
        <end position="1579"/>
    </location>
</feature>
<dbReference type="GO" id="GO:0004534">
    <property type="term" value="F:5'-3' RNA exonuclease activity"/>
    <property type="evidence" value="ECO:0007669"/>
    <property type="project" value="TreeGrafter"/>
</dbReference>
<evidence type="ECO:0000256" key="10">
    <source>
        <dbReference type="ARBA" id="ARBA00023163"/>
    </source>
</evidence>
<keyword evidence="12" id="KW-0866">Nonsense-mediated mRNA decay</keyword>
<evidence type="ECO:0000259" key="18">
    <source>
        <dbReference type="Pfam" id="PF18334"/>
    </source>
</evidence>
<dbReference type="Gene3D" id="2.30.30.750">
    <property type="match status" value="1"/>
</dbReference>
<dbReference type="EMBL" id="BQFW01000001">
    <property type="protein sequence ID" value="GJJ68287.1"/>
    <property type="molecule type" value="Genomic_DNA"/>
</dbReference>
<dbReference type="Gene3D" id="2.170.260.40">
    <property type="match status" value="1"/>
</dbReference>
<dbReference type="Pfam" id="PF18334">
    <property type="entry name" value="XRN1_D2_D3"/>
    <property type="match status" value="1"/>
</dbReference>
<evidence type="ECO:0000256" key="6">
    <source>
        <dbReference type="ARBA" id="ARBA00022722"/>
    </source>
</evidence>
<evidence type="ECO:0000256" key="2">
    <source>
        <dbReference type="ARBA" id="ARBA00006994"/>
    </source>
</evidence>
<evidence type="ECO:0000256" key="12">
    <source>
        <dbReference type="PIRNR" id="PIRNR006743"/>
    </source>
</evidence>
<evidence type="ECO:0000259" key="14">
    <source>
        <dbReference type="Pfam" id="PF03159"/>
    </source>
</evidence>
<dbReference type="Pfam" id="PF18129">
    <property type="entry name" value="SH3_12"/>
    <property type="match status" value="1"/>
</dbReference>
<feature type="domain" description="Xrn1 helical" evidence="15">
    <location>
        <begin position="272"/>
        <end position="352"/>
    </location>
</feature>
<dbReference type="EC" id="3.1.13.-" evidence="12"/>
<comment type="function">
    <text evidence="12">Multifunctional protein that exhibits several independent functions at different levels of the cellular processes. 5'-3' exonuclease component of the nonsense-mediated mRNA decay (NMD) which is a highly conserved mRNA degradation pathway, an RNA surveillance system whose role is to identify and rid cells of mRNA with premature termination codons and thus prevents accumulation of potentially harmful truncated proteins.</text>
</comment>
<evidence type="ECO:0000256" key="3">
    <source>
        <dbReference type="ARBA" id="ARBA00022472"/>
    </source>
</evidence>
<keyword evidence="3" id="KW-0806">Transcription termination</keyword>
<feature type="compositionally biased region" description="Pro residues" evidence="13">
    <location>
        <begin position="1409"/>
        <end position="1419"/>
    </location>
</feature>
<keyword evidence="11" id="KW-0539">Nucleus</keyword>
<dbReference type="InterPro" id="IPR047007">
    <property type="entry name" value="XRN1_D1_sf"/>
</dbReference>
<keyword evidence="12" id="KW-0963">Cytoplasm</keyword>
<keyword evidence="12" id="KW-0694">RNA-binding</keyword>